<reference evidence="2 3" key="2">
    <citation type="journal article" date="2019" name="G3 (Bethesda)">
        <title>Hybrid Assembly of the Genome of the Entomopathogenic Nematode Steinernema carpocapsae Identifies the X-Chromosome.</title>
        <authorList>
            <person name="Serra L."/>
            <person name="Macchietto M."/>
            <person name="Macias-Munoz A."/>
            <person name="McGill C.J."/>
            <person name="Rodriguez I.M."/>
            <person name="Rodriguez B."/>
            <person name="Murad R."/>
            <person name="Mortazavi A."/>
        </authorList>
    </citation>
    <scope>NUCLEOTIDE SEQUENCE [LARGE SCALE GENOMIC DNA]</scope>
    <source>
        <strain evidence="2 3">ALL</strain>
    </source>
</reference>
<evidence type="ECO:0000313" key="2">
    <source>
        <dbReference type="EMBL" id="TKR81847.1"/>
    </source>
</evidence>
<evidence type="ECO:0000313" key="3">
    <source>
        <dbReference type="Proteomes" id="UP000298663"/>
    </source>
</evidence>
<keyword evidence="1" id="KW-1133">Transmembrane helix</keyword>
<keyword evidence="3" id="KW-1185">Reference proteome</keyword>
<accession>A0A4U5NFN4</accession>
<proteinExistence type="predicted"/>
<keyword evidence="1" id="KW-0812">Transmembrane</keyword>
<gene>
    <name evidence="2" type="ORF">L596_015654</name>
</gene>
<organism evidence="2 3">
    <name type="scientific">Steinernema carpocapsae</name>
    <name type="common">Entomopathogenic nematode</name>
    <dbReference type="NCBI Taxonomy" id="34508"/>
    <lineage>
        <taxon>Eukaryota</taxon>
        <taxon>Metazoa</taxon>
        <taxon>Ecdysozoa</taxon>
        <taxon>Nematoda</taxon>
        <taxon>Chromadorea</taxon>
        <taxon>Rhabditida</taxon>
        <taxon>Tylenchina</taxon>
        <taxon>Panagrolaimomorpha</taxon>
        <taxon>Strongyloidoidea</taxon>
        <taxon>Steinernematidae</taxon>
        <taxon>Steinernema</taxon>
    </lineage>
</organism>
<protein>
    <submittedName>
        <fullName evidence="2">Uncharacterized protein</fullName>
    </submittedName>
</protein>
<name>A0A4U5NFN4_STECR</name>
<comment type="caution">
    <text evidence="2">The sequence shown here is derived from an EMBL/GenBank/DDBJ whole genome shotgun (WGS) entry which is preliminary data.</text>
</comment>
<reference evidence="2 3" key="1">
    <citation type="journal article" date="2015" name="Genome Biol.">
        <title>Comparative genomics of Steinernema reveals deeply conserved gene regulatory networks.</title>
        <authorList>
            <person name="Dillman A.R."/>
            <person name="Macchietto M."/>
            <person name="Porter C.F."/>
            <person name="Rogers A."/>
            <person name="Williams B."/>
            <person name="Antoshechkin I."/>
            <person name="Lee M.M."/>
            <person name="Goodwin Z."/>
            <person name="Lu X."/>
            <person name="Lewis E.E."/>
            <person name="Goodrich-Blair H."/>
            <person name="Stock S.P."/>
            <person name="Adams B.J."/>
            <person name="Sternberg P.W."/>
            <person name="Mortazavi A."/>
        </authorList>
    </citation>
    <scope>NUCLEOTIDE SEQUENCE [LARGE SCALE GENOMIC DNA]</scope>
    <source>
        <strain evidence="2 3">ALL</strain>
    </source>
</reference>
<keyword evidence="1" id="KW-0472">Membrane</keyword>
<sequence>MCSARCIAISFVILVIVLSGAHLVQRSFQHGFSFDTTTARDVMEFCEVHLSLVLTFFFGIFAIIGLMTDRSCLVIPFLIGAVGLRSVPEFLNFQIIFSVLGIVLCIWWIPETDFSRITAKNSKALECIFITLKTVASVVATISLLVCTCNMKKCL</sequence>
<dbReference type="Proteomes" id="UP000298663">
    <property type="component" value="Unassembled WGS sequence"/>
</dbReference>
<dbReference type="EMBL" id="AZBU02000004">
    <property type="protein sequence ID" value="TKR81847.1"/>
    <property type="molecule type" value="Genomic_DNA"/>
</dbReference>
<dbReference type="AlphaFoldDB" id="A0A4U5NFN4"/>
<feature type="transmembrane region" description="Helical" evidence="1">
    <location>
        <begin position="50"/>
        <end position="69"/>
    </location>
</feature>
<feature type="transmembrane region" description="Helical" evidence="1">
    <location>
        <begin position="90"/>
        <end position="109"/>
    </location>
</feature>
<evidence type="ECO:0000256" key="1">
    <source>
        <dbReference type="SAM" id="Phobius"/>
    </source>
</evidence>
<feature type="transmembrane region" description="Helical" evidence="1">
    <location>
        <begin position="129"/>
        <end position="149"/>
    </location>
</feature>